<organism evidence="1 2">
    <name type="scientific">Phyllobacterium zundukense</name>
    <dbReference type="NCBI Taxonomy" id="1867719"/>
    <lineage>
        <taxon>Bacteria</taxon>
        <taxon>Pseudomonadati</taxon>
        <taxon>Pseudomonadota</taxon>
        <taxon>Alphaproteobacteria</taxon>
        <taxon>Hyphomicrobiales</taxon>
        <taxon>Phyllobacteriaceae</taxon>
        <taxon>Phyllobacterium</taxon>
    </lineage>
</organism>
<sequence length="200" mass="22117">MSPLSLLPEQTALIVIDVQKAFDEMEAVDNRRNNPEAVARIAELLAAFRRSKASIIHIRHSNQKPQSRFNPAQSGHQVIEEARERPDEPVLVKTVNSSFIGTDLEQRLRNSGIHGVVIVGATTNHCVETTTRMAGNLGFDTLLVSDATWTFDRQGLDGRLYAAADIHAMSLANLNDEFCRVVATEDIIAALKSSDFSHQR</sequence>
<name>A0ACD4CVS9_9HYPH</name>
<geneLocation type="plasmid" evidence="1 2">
    <name>p_unnamed3</name>
</geneLocation>
<evidence type="ECO:0000313" key="2">
    <source>
        <dbReference type="Proteomes" id="UP001061991"/>
    </source>
</evidence>
<evidence type="ECO:0000313" key="1">
    <source>
        <dbReference type="EMBL" id="UXN57697.1"/>
    </source>
</evidence>
<dbReference type="Proteomes" id="UP001061991">
    <property type="component" value="Plasmid p_unnamed3"/>
</dbReference>
<dbReference type="EMBL" id="CP104970">
    <property type="protein sequence ID" value="UXN57697.1"/>
    <property type="molecule type" value="Genomic_DNA"/>
</dbReference>
<accession>A0ACD4CVS9</accession>
<keyword evidence="2" id="KW-1185">Reference proteome</keyword>
<gene>
    <name evidence="1" type="ORF">N8E88_02480</name>
</gene>
<proteinExistence type="predicted"/>
<protein>
    <submittedName>
        <fullName evidence="1">Cysteine hydrolase</fullName>
    </submittedName>
</protein>
<keyword evidence="1" id="KW-0378">Hydrolase</keyword>
<reference evidence="1" key="1">
    <citation type="submission" date="2022-09" db="EMBL/GenBank/DDBJ databases">
        <title>Interaction between co-microsymbionts with complementary sets of symbiotic genes in legume-rhizobium systems.</title>
        <authorList>
            <person name="Safronova V."/>
            <person name="Sazanova A."/>
            <person name="Afonin A."/>
            <person name="Chirak E."/>
        </authorList>
    </citation>
    <scope>NUCLEOTIDE SEQUENCE</scope>
    <source>
        <strain evidence="1">A18/3m</strain>
    </source>
</reference>
<keyword evidence="1" id="KW-0614">Plasmid</keyword>